<proteinExistence type="predicted"/>
<sequence>MARGWWGTLAAGRRLDAGPTIAGIVAGCSLDGGGFQMAVEAVALEKGGRNSRHEIGEEFVEFLEKELNMNDDLGTKEEEETFGSAKKKDQRTNEFQRESSMEDIIDDIEATLAQLKKNLGL</sequence>
<protein>
    <submittedName>
        <fullName evidence="2">Uncharacterized protein</fullName>
    </submittedName>
</protein>
<dbReference type="Proteomes" id="UP001418222">
    <property type="component" value="Unassembled WGS sequence"/>
</dbReference>
<accession>A0AAP0FVT3</accession>
<name>A0AAP0FVT3_9ASPA</name>
<dbReference type="EMBL" id="JBBWWQ010000019">
    <property type="protein sequence ID" value="KAK8918749.1"/>
    <property type="molecule type" value="Genomic_DNA"/>
</dbReference>
<evidence type="ECO:0000313" key="2">
    <source>
        <dbReference type="EMBL" id="KAK8918749.1"/>
    </source>
</evidence>
<comment type="caution">
    <text evidence="2">The sequence shown here is derived from an EMBL/GenBank/DDBJ whole genome shotgun (WGS) entry which is preliminary data.</text>
</comment>
<keyword evidence="3" id="KW-1185">Reference proteome</keyword>
<evidence type="ECO:0000256" key="1">
    <source>
        <dbReference type="SAM" id="MobiDB-lite"/>
    </source>
</evidence>
<gene>
    <name evidence="2" type="ORF">KSP39_PZI020917</name>
</gene>
<feature type="region of interest" description="Disordered" evidence="1">
    <location>
        <begin position="70"/>
        <end position="100"/>
    </location>
</feature>
<feature type="compositionally biased region" description="Basic and acidic residues" evidence="1">
    <location>
        <begin position="86"/>
        <end position="100"/>
    </location>
</feature>
<dbReference type="PROSITE" id="PS51257">
    <property type="entry name" value="PROKAR_LIPOPROTEIN"/>
    <property type="match status" value="1"/>
</dbReference>
<dbReference type="AlphaFoldDB" id="A0AAP0FVT3"/>
<organism evidence="2 3">
    <name type="scientific">Platanthera zijinensis</name>
    <dbReference type="NCBI Taxonomy" id="2320716"/>
    <lineage>
        <taxon>Eukaryota</taxon>
        <taxon>Viridiplantae</taxon>
        <taxon>Streptophyta</taxon>
        <taxon>Embryophyta</taxon>
        <taxon>Tracheophyta</taxon>
        <taxon>Spermatophyta</taxon>
        <taxon>Magnoliopsida</taxon>
        <taxon>Liliopsida</taxon>
        <taxon>Asparagales</taxon>
        <taxon>Orchidaceae</taxon>
        <taxon>Orchidoideae</taxon>
        <taxon>Orchideae</taxon>
        <taxon>Orchidinae</taxon>
        <taxon>Platanthera</taxon>
    </lineage>
</organism>
<reference evidence="2 3" key="1">
    <citation type="journal article" date="2022" name="Nat. Plants">
        <title>Genomes of leafy and leafless Platanthera orchids illuminate the evolution of mycoheterotrophy.</title>
        <authorList>
            <person name="Li M.H."/>
            <person name="Liu K.W."/>
            <person name="Li Z."/>
            <person name="Lu H.C."/>
            <person name="Ye Q.L."/>
            <person name="Zhang D."/>
            <person name="Wang J.Y."/>
            <person name="Li Y.F."/>
            <person name="Zhong Z.M."/>
            <person name="Liu X."/>
            <person name="Yu X."/>
            <person name="Liu D.K."/>
            <person name="Tu X.D."/>
            <person name="Liu B."/>
            <person name="Hao Y."/>
            <person name="Liao X.Y."/>
            <person name="Jiang Y.T."/>
            <person name="Sun W.H."/>
            <person name="Chen J."/>
            <person name="Chen Y.Q."/>
            <person name="Ai Y."/>
            <person name="Zhai J.W."/>
            <person name="Wu S.S."/>
            <person name="Zhou Z."/>
            <person name="Hsiao Y.Y."/>
            <person name="Wu W.L."/>
            <person name="Chen Y.Y."/>
            <person name="Lin Y.F."/>
            <person name="Hsu J.L."/>
            <person name="Li C.Y."/>
            <person name="Wang Z.W."/>
            <person name="Zhao X."/>
            <person name="Zhong W.Y."/>
            <person name="Ma X.K."/>
            <person name="Ma L."/>
            <person name="Huang J."/>
            <person name="Chen G.Z."/>
            <person name="Huang M.Z."/>
            <person name="Huang L."/>
            <person name="Peng D.H."/>
            <person name="Luo Y.B."/>
            <person name="Zou S.Q."/>
            <person name="Chen S.P."/>
            <person name="Lan S."/>
            <person name="Tsai W.C."/>
            <person name="Van de Peer Y."/>
            <person name="Liu Z.J."/>
        </authorList>
    </citation>
    <scope>NUCLEOTIDE SEQUENCE [LARGE SCALE GENOMIC DNA]</scope>
    <source>
        <strain evidence="2">Lor287</strain>
    </source>
</reference>
<evidence type="ECO:0000313" key="3">
    <source>
        <dbReference type="Proteomes" id="UP001418222"/>
    </source>
</evidence>